<dbReference type="EMBL" id="MWQN01000001">
    <property type="protein sequence ID" value="OPC84274.1"/>
    <property type="molecule type" value="Genomic_DNA"/>
</dbReference>
<evidence type="ECO:0000313" key="4">
    <source>
        <dbReference type="Proteomes" id="UP000190037"/>
    </source>
</evidence>
<accession>A0A1T3P5D7</accession>
<dbReference type="Proteomes" id="UP000190037">
    <property type="component" value="Unassembled WGS sequence"/>
</dbReference>
<dbReference type="Gene3D" id="1.20.1050.10">
    <property type="match status" value="1"/>
</dbReference>
<dbReference type="GO" id="GO:0004364">
    <property type="term" value="F:glutathione transferase activity"/>
    <property type="evidence" value="ECO:0007669"/>
    <property type="project" value="InterPro"/>
</dbReference>
<dbReference type="OrthoDB" id="9769158at2"/>
<dbReference type="SUPFAM" id="SSF47616">
    <property type="entry name" value="GST C-terminal domain-like"/>
    <property type="match status" value="1"/>
</dbReference>
<dbReference type="InterPro" id="IPR016639">
    <property type="entry name" value="GST_Omega/GSH"/>
</dbReference>
<dbReference type="InterPro" id="IPR036282">
    <property type="entry name" value="Glutathione-S-Trfase_C_sf"/>
</dbReference>
<evidence type="ECO:0000256" key="1">
    <source>
        <dbReference type="SAM" id="MobiDB-lite"/>
    </source>
</evidence>
<dbReference type="Pfam" id="PF13410">
    <property type="entry name" value="GST_C_2"/>
    <property type="match status" value="1"/>
</dbReference>
<evidence type="ECO:0000313" key="3">
    <source>
        <dbReference type="EMBL" id="OPC84274.1"/>
    </source>
</evidence>
<name>A0A1T3P5D7_9ACTN</name>
<feature type="region of interest" description="Disordered" evidence="1">
    <location>
        <begin position="273"/>
        <end position="299"/>
    </location>
</feature>
<dbReference type="InterPro" id="IPR010987">
    <property type="entry name" value="Glutathione-S-Trfase_C-like"/>
</dbReference>
<feature type="compositionally biased region" description="Low complexity" evidence="1">
    <location>
        <begin position="286"/>
        <end position="299"/>
    </location>
</feature>
<dbReference type="PROSITE" id="PS50405">
    <property type="entry name" value="GST_CTER"/>
    <property type="match status" value="1"/>
</dbReference>
<organism evidence="3 4">
    <name type="scientific">Embleya scabrispora</name>
    <dbReference type="NCBI Taxonomy" id="159449"/>
    <lineage>
        <taxon>Bacteria</taxon>
        <taxon>Bacillati</taxon>
        <taxon>Actinomycetota</taxon>
        <taxon>Actinomycetes</taxon>
        <taxon>Kitasatosporales</taxon>
        <taxon>Streptomycetaceae</taxon>
        <taxon>Embleya</taxon>
    </lineage>
</organism>
<keyword evidence="4" id="KW-1185">Reference proteome</keyword>
<gene>
    <name evidence="3" type="ORF">B4N89_28080</name>
</gene>
<feature type="domain" description="GST C-terminal" evidence="2">
    <location>
        <begin position="121"/>
        <end position="282"/>
    </location>
</feature>
<proteinExistence type="predicted"/>
<dbReference type="PANTHER" id="PTHR32419:SF6">
    <property type="entry name" value="GLUTATHIONE S-TRANSFERASE OMEGA-LIKE 1-RELATED"/>
    <property type="match status" value="1"/>
</dbReference>
<dbReference type="RefSeq" id="WP_078978568.1">
    <property type="nucleotide sequence ID" value="NZ_MWQN01000001.1"/>
</dbReference>
<dbReference type="Gene3D" id="3.40.30.10">
    <property type="entry name" value="Glutaredoxin"/>
    <property type="match status" value="1"/>
</dbReference>
<dbReference type="SUPFAM" id="SSF52833">
    <property type="entry name" value="Thioredoxin-like"/>
    <property type="match status" value="1"/>
</dbReference>
<dbReference type="GO" id="GO:0005737">
    <property type="term" value="C:cytoplasm"/>
    <property type="evidence" value="ECO:0007669"/>
    <property type="project" value="TreeGrafter"/>
</dbReference>
<comment type="caution">
    <text evidence="3">The sequence shown here is derived from an EMBL/GenBank/DDBJ whole genome shotgun (WGS) entry which is preliminary data.</text>
</comment>
<reference evidence="3 4" key="1">
    <citation type="submission" date="2017-03" db="EMBL/GenBank/DDBJ databases">
        <title>Draft genome sequence of Streptomyces scabrisporus NF3, endophyte isolated from Amphipterygium adstringens.</title>
        <authorList>
            <person name="Vazquez M."/>
            <person name="Ceapa C.D."/>
            <person name="Rodriguez Luna D."/>
            <person name="Sanchez Esquivel S."/>
        </authorList>
    </citation>
    <scope>NUCLEOTIDE SEQUENCE [LARGE SCALE GENOMIC DNA]</scope>
    <source>
        <strain evidence="3 4">NF3</strain>
    </source>
</reference>
<dbReference type="InterPro" id="IPR036249">
    <property type="entry name" value="Thioredoxin-like_sf"/>
</dbReference>
<dbReference type="AlphaFoldDB" id="A0A1T3P5D7"/>
<evidence type="ECO:0000259" key="2">
    <source>
        <dbReference type="PROSITE" id="PS50405"/>
    </source>
</evidence>
<sequence length="299" mass="33442">MTIQLGYASPVDLDRYGPYGVTNPEYPFVGAIGDAEFPAEAGRYHVYLAHGCPWAHIVAIVRHARGLTGIVGASYVDEERDARGWAFRERFGPDPVNGFTLLREAYEATVPGYAGHISVPTLWDRQTQRIVSNAYDAIPNDLAVAFPELVGEQAVDLYPEDLREAIDITDTDFATAARKGGLWTSEEGETIHTLERSDAHLADKRYLFGDRLTISDVRFWVKLVRFTETYRAAIAEDGRTLVDYPHLWAYARDLYSRPEFRETTDLAVLAESRQRRFPESPASPTAAQWASAQDRAALG</sequence>
<dbReference type="PANTHER" id="PTHR32419">
    <property type="entry name" value="GLUTATHIONYL-HYDROQUINONE REDUCTASE"/>
    <property type="match status" value="1"/>
</dbReference>
<protein>
    <recommendedName>
        <fullName evidence="2">GST C-terminal domain-containing protein</fullName>
    </recommendedName>
</protein>